<keyword evidence="2" id="KW-0479">Metal-binding</keyword>
<gene>
    <name evidence="8" type="ORF">BS47DRAFT_1347891</name>
</gene>
<comment type="caution">
    <text evidence="8">The sequence shown here is derived from an EMBL/GenBank/DDBJ whole genome shotgun (WGS) entry which is preliminary data.</text>
</comment>
<dbReference type="AlphaFoldDB" id="A0A9P6DPW8"/>
<dbReference type="GO" id="GO:0006515">
    <property type="term" value="P:protein quality control for misfolded or incompletely synthesized proteins"/>
    <property type="evidence" value="ECO:0007669"/>
    <property type="project" value="TreeGrafter"/>
</dbReference>
<organism evidence="8 9">
    <name type="scientific">Hydnum rufescens UP504</name>
    <dbReference type="NCBI Taxonomy" id="1448309"/>
    <lineage>
        <taxon>Eukaryota</taxon>
        <taxon>Fungi</taxon>
        <taxon>Dikarya</taxon>
        <taxon>Basidiomycota</taxon>
        <taxon>Agaricomycotina</taxon>
        <taxon>Agaricomycetes</taxon>
        <taxon>Cantharellales</taxon>
        <taxon>Hydnaceae</taxon>
        <taxon>Hydnum</taxon>
    </lineage>
</organism>
<dbReference type="OrthoDB" id="7464992at2759"/>
<dbReference type="Pfam" id="PF01435">
    <property type="entry name" value="Peptidase_M48"/>
    <property type="match status" value="1"/>
</dbReference>
<evidence type="ECO:0000313" key="9">
    <source>
        <dbReference type="Proteomes" id="UP000886523"/>
    </source>
</evidence>
<dbReference type="PANTHER" id="PTHR22726">
    <property type="entry name" value="METALLOENDOPEPTIDASE OMA1"/>
    <property type="match status" value="1"/>
</dbReference>
<keyword evidence="9" id="KW-1185">Reference proteome</keyword>
<keyword evidence="5 6" id="KW-0482">Metalloprotease</keyword>
<dbReference type="InterPro" id="IPR001915">
    <property type="entry name" value="Peptidase_M48"/>
</dbReference>
<evidence type="ECO:0000256" key="3">
    <source>
        <dbReference type="ARBA" id="ARBA00022801"/>
    </source>
</evidence>
<reference evidence="8" key="1">
    <citation type="journal article" date="2020" name="Nat. Commun.">
        <title>Large-scale genome sequencing of mycorrhizal fungi provides insights into the early evolution of symbiotic traits.</title>
        <authorList>
            <person name="Miyauchi S."/>
            <person name="Kiss E."/>
            <person name="Kuo A."/>
            <person name="Drula E."/>
            <person name="Kohler A."/>
            <person name="Sanchez-Garcia M."/>
            <person name="Morin E."/>
            <person name="Andreopoulos B."/>
            <person name="Barry K.W."/>
            <person name="Bonito G."/>
            <person name="Buee M."/>
            <person name="Carver A."/>
            <person name="Chen C."/>
            <person name="Cichocki N."/>
            <person name="Clum A."/>
            <person name="Culley D."/>
            <person name="Crous P.W."/>
            <person name="Fauchery L."/>
            <person name="Girlanda M."/>
            <person name="Hayes R.D."/>
            <person name="Keri Z."/>
            <person name="LaButti K."/>
            <person name="Lipzen A."/>
            <person name="Lombard V."/>
            <person name="Magnuson J."/>
            <person name="Maillard F."/>
            <person name="Murat C."/>
            <person name="Nolan M."/>
            <person name="Ohm R.A."/>
            <person name="Pangilinan J."/>
            <person name="Pereira M.F."/>
            <person name="Perotto S."/>
            <person name="Peter M."/>
            <person name="Pfister S."/>
            <person name="Riley R."/>
            <person name="Sitrit Y."/>
            <person name="Stielow J.B."/>
            <person name="Szollosi G."/>
            <person name="Zifcakova L."/>
            <person name="Stursova M."/>
            <person name="Spatafora J.W."/>
            <person name="Tedersoo L."/>
            <person name="Vaario L.M."/>
            <person name="Yamada A."/>
            <person name="Yan M."/>
            <person name="Wang P."/>
            <person name="Xu J."/>
            <person name="Bruns T."/>
            <person name="Baldrian P."/>
            <person name="Vilgalys R."/>
            <person name="Dunand C."/>
            <person name="Henrissat B."/>
            <person name="Grigoriev I.V."/>
            <person name="Hibbett D."/>
            <person name="Nagy L.G."/>
            <person name="Martin F.M."/>
        </authorList>
    </citation>
    <scope>NUCLEOTIDE SEQUENCE</scope>
    <source>
        <strain evidence="8">UP504</strain>
    </source>
</reference>
<dbReference type="GO" id="GO:0046872">
    <property type="term" value="F:metal ion binding"/>
    <property type="evidence" value="ECO:0007669"/>
    <property type="project" value="UniProtKB-KW"/>
</dbReference>
<feature type="domain" description="Peptidase M48" evidence="7">
    <location>
        <begin position="140"/>
        <end position="260"/>
    </location>
</feature>
<comment type="cofactor">
    <cofactor evidence="6">
        <name>Zn(2+)</name>
        <dbReference type="ChEBI" id="CHEBI:29105"/>
    </cofactor>
    <text evidence="6">Binds 1 zinc ion per subunit.</text>
</comment>
<protein>
    <recommendedName>
        <fullName evidence="7">Peptidase M48 domain-containing protein</fullName>
    </recommendedName>
</protein>
<dbReference type="GO" id="GO:0005743">
    <property type="term" value="C:mitochondrial inner membrane"/>
    <property type="evidence" value="ECO:0007669"/>
    <property type="project" value="TreeGrafter"/>
</dbReference>
<accession>A0A9P6DPW8</accession>
<evidence type="ECO:0000313" key="8">
    <source>
        <dbReference type="EMBL" id="KAF9510486.1"/>
    </source>
</evidence>
<evidence type="ECO:0000256" key="6">
    <source>
        <dbReference type="RuleBase" id="RU003983"/>
    </source>
</evidence>
<dbReference type="GO" id="GO:0034982">
    <property type="term" value="P:mitochondrial protein processing"/>
    <property type="evidence" value="ECO:0007669"/>
    <property type="project" value="TreeGrafter"/>
</dbReference>
<keyword evidence="3 6" id="KW-0378">Hydrolase</keyword>
<dbReference type="EMBL" id="MU129015">
    <property type="protein sequence ID" value="KAF9510486.1"/>
    <property type="molecule type" value="Genomic_DNA"/>
</dbReference>
<sequence length="304" mass="34386">MLSLILRRETPLLPAVPLRARPLNVNPLKSFHCSVRWDRRPTYTRFGGNSSPYLGSHLFTRHISDQNLIRIIGVVFGVSGIYYLYHLEKVPESGRWRFIDVSREAEKRAGLEAYKEIMGEYQQKILPPTIHSIAIMGGHVIQDDKTPNAFVLPDIRFHWDFTVCANEDGLATVLGHVARHSGEKMSGAKVYIFLLVLLEGLGIQTGLSQFGLNVLLTLPNSRTQETEADAIGLKLMAQACYDPSEAYRFWERMERAEEKAGFGLLHWAMEDMVPMGLSIRAASPSCSEILAPQYEQFQSAFREF</sequence>
<keyword evidence="4 6" id="KW-0862">Zinc</keyword>
<evidence type="ECO:0000256" key="4">
    <source>
        <dbReference type="ARBA" id="ARBA00022833"/>
    </source>
</evidence>
<dbReference type="InterPro" id="IPR051156">
    <property type="entry name" value="Mito/Outer_Membr_Metalloprot"/>
</dbReference>
<proteinExistence type="inferred from homology"/>
<keyword evidence="1 6" id="KW-0645">Protease</keyword>
<name>A0A9P6DPW8_9AGAM</name>
<dbReference type="PANTHER" id="PTHR22726:SF1">
    <property type="entry name" value="METALLOENDOPEPTIDASE OMA1, MITOCHONDRIAL"/>
    <property type="match status" value="1"/>
</dbReference>
<dbReference type="GO" id="GO:0004222">
    <property type="term" value="F:metalloendopeptidase activity"/>
    <property type="evidence" value="ECO:0007669"/>
    <property type="project" value="InterPro"/>
</dbReference>
<dbReference type="Proteomes" id="UP000886523">
    <property type="component" value="Unassembled WGS sequence"/>
</dbReference>
<dbReference type="CDD" id="cd07331">
    <property type="entry name" value="M48C_Oma1_like"/>
    <property type="match status" value="1"/>
</dbReference>
<evidence type="ECO:0000259" key="7">
    <source>
        <dbReference type="Pfam" id="PF01435"/>
    </source>
</evidence>
<evidence type="ECO:0000256" key="2">
    <source>
        <dbReference type="ARBA" id="ARBA00022723"/>
    </source>
</evidence>
<comment type="similarity">
    <text evidence="6">Belongs to the peptidase M48 family.</text>
</comment>
<evidence type="ECO:0000256" key="5">
    <source>
        <dbReference type="ARBA" id="ARBA00023049"/>
    </source>
</evidence>
<evidence type="ECO:0000256" key="1">
    <source>
        <dbReference type="ARBA" id="ARBA00022670"/>
    </source>
</evidence>